<keyword evidence="2" id="KW-1185">Reference proteome</keyword>
<comment type="caution">
    <text evidence="1">The sequence shown here is derived from an EMBL/GenBank/DDBJ whole genome shotgun (WGS) entry which is preliminary data.</text>
</comment>
<evidence type="ECO:0000313" key="2">
    <source>
        <dbReference type="Proteomes" id="UP000237105"/>
    </source>
</evidence>
<protein>
    <submittedName>
        <fullName evidence="1">Uncharacterized protein</fullName>
    </submittedName>
</protein>
<organism evidence="1 2">
    <name type="scientific">Parasponia andersonii</name>
    <name type="common">Sponia andersonii</name>
    <dbReference type="NCBI Taxonomy" id="3476"/>
    <lineage>
        <taxon>Eukaryota</taxon>
        <taxon>Viridiplantae</taxon>
        <taxon>Streptophyta</taxon>
        <taxon>Embryophyta</taxon>
        <taxon>Tracheophyta</taxon>
        <taxon>Spermatophyta</taxon>
        <taxon>Magnoliopsida</taxon>
        <taxon>eudicotyledons</taxon>
        <taxon>Gunneridae</taxon>
        <taxon>Pentapetalae</taxon>
        <taxon>rosids</taxon>
        <taxon>fabids</taxon>
        <taxon>Rosales</taxon>
        <taxon>Cannabaceae</taxon>
        <taxon>Parasponia</taxon>
    </lineage>
</organism>
<dbReference type="EMBL" id="JXTB01000496">
    <property type="protein sequence ID" value="PON38397.1"/>
    <property type="molecule type" value="Genomic_DNA"/>
</dbReference>
<dbReference type="AlphaFoldDB" id="A0A2P5APF1"/>
<feature type="non-terminal residue" evidence="1">
    <location>
        <position position="1"/>
    </location>
</feature>
<evidence type="ECO:0000313" key="1">
    <source>
        <dbReference type="EMBL" id="PON38397.1"/>
    </source>
</evidence>
<proteinExistence type="predicted"/>
<gene>
    <name evidence="1" type="ORF">PanWU01x14_312770</name>
</gene>
<name>A0A2P5APF1_PARAD</name>
<reference evidence="2" key="1">
    <citation type="submission" date="2016-06" db="EMBL/GenBank/DDBJ databases">
        <title>Parallel loss of symbiosis genes in relatives of nitrogen-fixing non-legume Parasponia.</title>
        <authorList>
            <person name="Van Velzen R."/>
            <person name="Holmer R."/>
            <person name="Bu F."/>
            <person name="Rutten L."/>
            <person name="Van Zeijl A."/>
            <person name="Liu W."/>
            <person name="Santuari L."/>
            <person name="Cao Q."/>
            <person name="Sharma T."/>
            <person name="Shen D."/>
            <person name="Roswanjaya Y."/>
            <person name="Wardhani T."/>
            <person name="Kalhor M.S."/>
            <person name="Jansen J."/>
            <person name="Van den Hoogen J."/>
            <person name="Gungor B."/>
            <person name="Hartog M."/>
            <person name="Hontelez J."/>
            <person name="Verver J."/>
            <person name="Yang W.-C."/>
            <person name="Schijlen E."/>
            <person name="Repin R."/>
            <person name="Schilthuizen M."/>
            <person name="Schranz E."/>
            <person name="Heidstra R."/>
            <person name="Miyata K."/>
            <person name="Fedorova E."/>
            <person name="Kohlen W."/>
            <person name="Bisseling T."/>
            <person name="Smit S."/>
            <person name="Geurts R."/>
        </authorList>
    </citation>
    <scope>NUCLEOTIDE SEQUENCE [LARGE SCALE GENOMIC DNA]</scope>
    <source>
        <strain evidence="2">cv. WU1-14</strain>
    </source>
</reference>
<accession>A0A2P5APF1</accession>
<sequence>RWVLLGTRDKEFRDKEFRVRGFYKFVVLGEMEKRNTLNMPQMRAIYKHMTHQ</sequence>
<dbReference type="Proteomes" id="UP000237105">
    <property type="component" value="Unassembled WGS sequence"/>
</dbReference>